<dbReference type="RefSeq" id="XP_037156699.1">
    <property type="nucleotide sequence ID" value="XM_037298064.1"/>
</dbReference>
<evidence type="ECO:0000313" key="1">
    <source>
        <dbReference type="EMBL" id="KAF6229057.1"/>
    </source>
</evidence>
<dbReference type="EMBL" id="JACCJB010000003">
    <property type="protein sequence ID" value="KAF6229057.1"/>
    <property type="molecule type" value="Genomic_DNA"/>
</dbReference>
<sequence>MCIRHEADGRLVDQTDMDPQERLPRIERLSLECYRFDSDMRGLQFHLSSFLCKRHDFEELELESLGVSRAIIGVIVKRNGSTIRKLHIHNLEQAVLLWRTDQPVPQCESSIPSHVILSIWSYCPHLRSPELDLTKTDITGHSDINTQLSALAIDSNNPYMAVVRVRDLACEIWSYFPETFRVVTRSLARNGTQLGGNCSWLATRNFDDLDIDGWDVEIVDEVAAAAERKLRVWARAVEVPFEPTY</sequence>
<protein>
    <submittedName>
        <fullName evidence="1">Uncharacterized protein</fullName>
    </submittedName>
</protein>
<accession>A0A8H6FIC4</accession>
<evidence type="ECO:0000313" key="2">
    <source>
        <dbReference type="Proteomes" id="UP000593566"/>
    </source>
</evidence>
<organism evidence="1 2">
    <name type="scientific">Letharia lupina</name>
    <dbReference type="NCBI Taxonomy" id="560253"/>
    <lineage>
        <taxon>Eukaryota</taxon>
        <taxon>Fungi</taxon>
        <taxon>Dikarya</taxon>
        <taxon>Ascomycota</taxon>
        <taxon>Pezizomycotina</taxon>
        <taxon>Lecanoromycetes</taxon>
        <taxon>OSLEUM clade</taxon>
        <taxon>Lecanoromycetidae</taxon>
        <taxon>Lecanorales</taxon>
        <taxon>Lecanorineae</taxon>
        <taxon>Parmeliaceae</taxon>
        <taxon>Letharia</taxon>
    </lineage>
</organism>
<proteinExistence type="predicted"/>
<comment type="caution">
    <text evidence="1">The sequence shown here is derived from an EMBL/GenBank/DDBJ whole genome shotgun (WGS) entry which is preliminary data.</text>
</comment>
<name>A0A8H6FIC4_9LECA</name>
<dbReference type="AlphaFoldDB" id="A0A8H6FIC4"/>
<gene>
    <name evidence="1" type="ORF">HO133_007171</name>
</gene>
<dbReference type="Proteomes" id="UP000593566">
    <property type="component" value="Unassembled WGS sequence"/>
</dbReference>
<keyword evidence="2" id="KW-1185">Reference proteome</keyword>
<reference evidence="1 2" key="1">
    <citation type="journal article" date="2020" name="Genomics">
        <title>Complete, high-quality genomes from long-read metagenomic sequencing of two wolf lichen thalli reveals enigmatic genome architecture.</title>
        <authorList>
            <person name="McKenzie S.K."/>
            <person name="Walston R.F."/>
            <person name="Allen J.L."/>
        </authorList>
    </citation>
    <scope>NUCLEOTIDE SEQUENCE [LARGE SCALE GENOMIC DNA]</scope>
    <source>
        <strain evidence="1">WasteWater1</strain>
    </source>
</reference>
<dbReference type="GeneID" id="59335571"/>